<dbReference type="KEGG" id="jag:GJA_826"/>
<feature type="domain" description="3-hydroxyisobutyrate dehydrogenase-like NAD-binding" evidence="5">
    <location>
        <begin position="156"/>
        <end position="268"/>
    </location>
</feature>
<evidence type="ECO:0000256" key="1">
    <source>
        <dbReference type="ARBA" id="ARBA00023002"/>
    </source>
</evidence>
<protein>
    <submittedName>
        <fullName evidence="6">NAD binding domain of 6-phosphogluconate dehydrogenase family protein</fullName>
    </submittedName>
</protein>
<gene>
    <name evidence="6" type="ORF">GJA_826</name>
</gene>
<dbReference type="InterPro" id="IPR029154">
    <property type="entry name" value="HIBADH-like_NADP-bd"/>
</dbReference>
<dbReference type="eggNOG" id="COG2084">
    <property type="taxonomic scope" value="Bacteria"/>
</dbReference>
<dbReference type="InterPro" id="IPR036291">
    <property type="entry name" value="NAD(P)-bd_dom_sf"/>
</dbReference>
<sequence length="281" mass="29715">MGKGMVPNLLKAGHQLSIWNRSPEPLEEMKKLGAVVVDTPQQAFDADVVITMLSDDNVTRQIVIDSGALASAKPGLIHLSMATLSAALTIELSELHEKAGVAYIAAPVFGRNNLAAAGTLNIAVAGPQQAIDKVQPLLDMMGQKTWPMGDQPVQAAILKISANMMLGCAIEALGEAMALTQSYGIANESMVDFVTNTLFASPAYKIYGPLISQRTVEQPSFTLRLGLKDCNLALKAGEAHDVPLPFASVLRDNFLQALAAGDGGKDISMLGVHAIKRSGQQ</sequence>
<dbReference type="AlphaFoldDB" id="W0V1L3"/>
<accession>W0V1L3</accession>
<dbReference type="SUPFAM" id="SSF48179">
    <property type="entry name" value="6-phosphogluconate dehydrogenase C-terminal domain-like"/>
    <property type="match status" value="1"/>
</dbReference>
<dbReference type="InterPro" id="IPR051265">
    <property type="entry name" value="HIBADH-related_NP60_sf"/>
</dbReference>
<dbReference type="Gene3D" id="1.10.1040.10">
    <property type="entry name" value="N-(1-d-carboxylethyl)-l-norvaline Dehydrogenase, domain 2"/>
    <property type="match status" value="1"/>
</dbReference>
<dbReference type="InterPro" id="IPR013328">
    <property type="entry name" value="6PGD_dom2"/>
</dbReference>
<evidence type="ECO:0000313" key="7">
    <source>
        <dbReference type="Proteomes" id="UP000027604"/>
    </source>
</evidence>
<evidence type="ECO:0000259" key="4">
    <source>
        <dbReference type="Pfam" id="PF03446"/>
    </source>
</evidence>
<dbReference type="PANTHER" id="PTHR43580:SF2">
    <property type="entry name" value="CYTOKINE-LIKE NUCLEAR FACTOR N-PAC"/>
    <property type="match status" value="1"/>
</dbReference>
<dbReference type="HOGENOM" id="CLU_035117_0_1_4"/>
<dbReference type="GO" id="GO:0050661">
    <property type="term" value="F:NADP binding"/>
    <property type="evidence" value="ECO:0007669"/>
    <property type="project" value="InterPro"/>
</dbReference>
<keyword evidence="1" id="KW-0560">Oxidoreductase</keyword>
<proteinExistence type="predicted"/>
<feature type="domain" description="6-phosphogluconate dehydrogenase NADP-binding" evidence="4">
    <location>
        <begin position="1"/>
        <end position="146"/>
    </location>
</feature>
<feature type="active site" evidence="3">
    <location>
        <position position="159"/>
    </location>
</feature>
<dbReference type="PANTHER" id="PTHR43580">
    <property type="entry name" value="OXIDOREDUCTASE GLYR1-RELATED"/>
    <property type="match status" value="1"/>
</dbReference>
<evidence type="ECO:0000313" key="6">
    <source>
        <dbReference type="EMBL" id="CDG81485.1"/>
    </source>
</evidence>
<name>W0V1L3_9BURK</name>
<dbReference type="Gene3D" id="3.40.50.720">
    <property type="entry name" value="NAD(P)-binding Rossmann-like Domain"/>
    <property type="match status" value="1"/>
</dbReference>
<dbReference type="EMBL" id="HG322949">
    <property type="protein sequence ID" value="CDG81485.1"/>
    <property type="molecule type" value="Genomic_DNA"/>
</dbReference>
<keyword evidence="7" id="KW-1185">Reference proteome</keyword>
<evidence type="ECO:0000256" key="2">
    <source>
        <dbReference type="ARBA" id="ARBA00023027"/>
    </source>
</evidence>
<organism evidence="6 7">
    <name type="scientific">Janthinobacterium agaricidamnosum NBRC 102515 = DSM 9628</name>
    <dbReference type="NCBI Taxonomy" id="1349767"/>
    <lineage>
        <taxon>Bacteria</taxon>
        <taxon>Pseudomonadati</taxon>
        <taxon>Pseudomonadota</taxon>
        <taxon>Betaproteobacteria</taxon>
        <taxon>Burkholderiales</taxon>
        <taxon>Oxalobacteraceae</taxon>
        <taxon>Janthinobacterium</taxon>
    </lineage>
</organism>
<reference evidence="6 7" key="1">
    <citation type="journal article" date="2015" name="Genome Announc.">
        <title>Genome Sequence of Mushroom Soft-Rot Pathogen Janthinobacterium agaricidamnosum.</title>
        <authorList>
            <person name="Graupner K."/>
            <person name="Lackner G."/>
            <person name="Hertweck C."/>
        </authorList>
    </citation>
    <scope>NUCLEOTIDE SEQUENCE [LARGE SCALE GENOMIC DNA]</scope>
    <source>
        <strain evidence="7">NBRC 102515 / DSM 9628</strain>
    </source>
</reference>
<dbReference type="InterPro" id="IPR008927">
    <property type="entry name" value="6-PGluconate_DH-like_C_sf"/>
</dbReference>
<evidence type="ECO:0000256" key="3">
    <source>
        <dbReference type="PIRSR" id="PIRSR000103-1"/>
    </source>
</evidence>
<dbReference type="Pfam" id="PF03446">
    <property type="entry name" value="NAD_binding_2"/>
    <property type="match status" value="1"/>
</dbReference>
<dbReference type="InterPro" id="IPR015815">
    <property type="entry name" value="HIBADH-related"/>
</dbReference>
<dbReference type="PIRSF" id="PIRSF000103">
    <property type="entry name" value="HIBADH"/>
    <property type="match status" value="1"/>
</dbReference>
<evidence type="ECO:0000259" key="5">
    <source>
        <dbReference type="Pfam" id="PF14833"/>
    </source>
</evidence>
<dbReference type="InterPro" id="IPR006115">
    <property type="entry name" value="6PGDH_NADP-bd"/>
</dbReference>
<dbReference type="GO" id="GO:0016491">
    <property type="term" value="F:oxidoreductase activity"/>
    <property type="evidence" value="ECO:0007669"/>
    <property type="project" value="UniProtKB-KW"/>
</dbReference>
<keyword evidence="2" id="KW-0520">NAD</keyword>
<dbReference type="Proteomes" id="UP000027604">
    <property type="component" value="Chromosome I"/>
</dbReference>
<dbReference type="SUPFAM" id="SSF51735">
    <property type="entry name" value="NAD(P)-binding Rossmann-fold domains"/>
    <property type="match status" value="1"/>
</dbReference>
<dbReference type="GO" id="GO:0051287">
    <property type="term" value="F:NAD binding"/>
    <property type="evidence" value="ECO:0007669"/>
    <property type="project" value="InterPro"/>
</dbReference>
<dbReference type="PATRIC" id="fig|1349767.4.peg.2532"/>
<dbReference type="Pfam" id="PF14833">
    <property type="entry name" value="NAD_binding_11"/>
    <property type="match status" value="1"/>
</dbReference>